<comment type="caution">
    <text evidence="1">The sequence shown here is derived from an EMBL/GenBank/DDBJ whole genome shotgun (WGS) entry which is preliminary data.</text>
</comment>
<evidence type="ECO:0000313" key="2">
    <source>
        <dbReference type="Proteomes" id="UP000004440"/>
    </source>
</evidence>
<proteinExistence type="predicted"/>
<keyword evidence="2" id="KW-1185">Reference proteome</keyword>
<dbReference type="AlphaFoldDB" id="F9CZ79"/>
<gene>
    <name evidence="1" type="ORF">MY1_1482</name>
</gene>
<organism evidence="1 2">
    <name type="scientific">Nitrosarchaeum koreense MY1</name>
    <dbReference type="NCBI Taxonomy" id="1001994"/>
    <lineage>
        <taxon>Archaea</taxon>
        <taxon>Nitrososphaerota</taxon>
        <taxon>Nitrososphaeria</taxon>
        <taxon>Nitrosopumilales</taxon>
        <taxon>Nitrosopumilaceae</taxon>
        <taxon>Nitrosarchaeum</taxon>
    </lineage>
</organism>
<name>F9CZ79_9ARCH</name>
<sequence length="59" mass="6816">MSHKTHNHQKTESMIKNVKKRTVETTCFVCGIEIIQYYSDSYKGERGWCLGCGSDFPLE</sequence>
<protein>
    <submittedName>
        <fullName evidence="1">Uncharacterized protein</fullName>
    </submittedName>
</protein>
<evidence type="ECO:0000313" key="1">
    <source>
        <dbReference type="EMBL" id="EGP94237.1"/>
    </source>
</evidence>
<reference evidence="1 2" key="1">
    <citation type="journal article" date="2011" name="J. Bacteriol.">
        <title>Genome Sequence of an Ammonia-Oxidizing Soil Archaeon, "Candidatus Nitrosoarchaeum koreensis" MY1.</title>
        <authorList>
            <person name="Kim B.K."/>
            <person name="Jung M.Y."/>
            <person name="Yu D.S."/>
            <person name="Park S.J."/>
            <person name="Oh T.K."/>
            <person name="Rhee S.K."/>
            <person name="Kim J.F."/>
        </authorList>
    </citation>
    <scope>NUCLEOTIDE SEQUENCE [LARGE SCALE GENOMIC DNA]</scope>
    <source>
        <strain evidence="1 2">MY1</strain>
    </source>
</reference>
<accession>F9CZ79</accession>
<dbReference type="EMBL" id="AFPU01000001">
    <property type="protein sequence ID" value="EGP94237.1"/>
    <property type="molecule type" value="Genomic_DNA"/>
</dbReference>
<dbReference type="RefSeq" id="WP_007551182.1">
    <property type="nucleotide sequence ID" value="NZ_AFPU01000001.1"/>
</dbReference>
<dbReference type="Proteomes" id="UP000004440">
    <property type="component" value="Unassembled WGS sequence"/>
</dbReference>